<dbReference type="RefSeq" id="WP_144884465.1">
    <property type="nucleotide sequence ID" value="NZ_VLLE01000002.1"/>
</dbReference>
<sequence>MKALFIPLATLLFSTATAQSKSVGTVLNTYYKLKNELVAGNSSAASTAAADFKLAVAAVNSSTASAAEVKAFEPVKQKLQTDAAAITGANDIDKQREFFGTLSTNMISLAKSISLSDKEIYVDYCPMKKASWLSAEKAIKNPYYGNKMLTCGNVKETIKQ</sequence>
<dbReference type="OrthoDB" id="5513217at2"/>
<keyword evidence="1" id="KW-0732">Signal</keyword>
<dbReference type="InterPro" id="IPR021782">
    <property type="entry name" value="DUF3347"/>
</dbReference>
<comment type="caution">
    <text evidence="3">The sequence shown here is derived from an EMBL/GenBank/DDBJ whole genome shotgun (WGS) entry which is preliminary data.</text>
</comment>
<feature type="chain" id="PRO_5022156902" evidence="1">
    <location>
        <begin position="19"/>
        <end position="160"/>
    </location>
</feature>
<organism evidence="3 4">
    <name type="scientific">Lacibacter cauensis</name>
    <dbReference type="NCBI Taxonomy" id="510947"/>
    <lineage>
        <taxon>Bacteria</taxon>
        <taxon>Pseudomonadati</taxon>
        <taxon>Bacteroidota</taxon>
        <taxon>Chitinophagia</taxon>
        <taxon>Chitinophagales</taxon>
        <taxon>Chitinophagaceae</taxon>
        <taxon>Lacibacter</taxon>
    </lineage>
</organism>
<name>A0A562SWU9_9BACT</name>
<protein>
    <submittedName>
        <fullName evidence="3">Uncharacterized protein DUF3347</fullName>
    </submittedName>
</protein>
<dbReference type="AlphaFoldDB" id="A0A562SWU9"/>
<evidence type="ECO:0000256" key="1">
    <source>
        <dbReference type="SAM" id="SignalP"/>
    </source>
</evidence>
<keyword evidence="4" id="KW-1185">Reference proteome</keyword>
<evidence type="ECO:0000313" key="4">
    <source>
        <dbReference type="Proteomes" id="UP000316167"/>
    </source>
</evidence>
<feature type="domain" description="DUF3347" evidence="2">
    <location>
        <begin position="26"/>
        <end position="117"/>
    </location>
</feature>
<dbReference type="Proteomes" id="UP000316167">
    <property type="component" value="Unassembled WGS sequence"/>
</dbReference>
<dbReference type="EMBL" id="VLLE01000002">
    <property type="protein sequence ID" value="TWI85508.1"/>
    <property type="molecule type" value="Genomic_DNA"/>
</dbReference>
<evidence type="ECO:0000313" key="3">
    <source>
        <dbReference type="EMBL" id="TWI85508.1"/>
    </source>
</evidence>
<accession>A0A562SWU9</accession>
<proteinExistence type="predicted"/>
<gene>
    <name evidence="3" type="ORF">IQ13_0671</name>
</gene>
<dbReference type="Pfam" id="PF11827">
    <property type="entry name" value="DUF3347"/>
    <property type="match status" value="1"/>
</dbReference>
<evidence type="ECO:0000259" key="2">
    <source>
        <dbReference type="Pfam" id="PF11827"/>
    </source>
</evidence>
<reference evidence="3 4" key="1">
    <citation type="journal article" date="2015" name="Stand. Genomic Sci.">
        <title>Genomic Encyclopedia of Bacterial and Archaeal Type Strains, Phase III: the genomes of soil and plant-associated and newly described type strains.</title>
        <authorList>
            <person name="Whitman W.B."/>
            <person name="Woyke T."/>
            <person name="Klenk H.P."/>
            <person name="Zhou Y."/>
            <person name="Lilburn T.G."/>
            <person name="Beck B.J."/>
            <person name="De Vos P."/>
            <person name="Vandamme P."/>
            <person name="Eisen J.A."/>
            <person name="Garrity G."/>
            <person name="Hugenholtz P."/>
            <person name="Kyrpides N.C."/>
        </authorList>
    </citation>
    <scope>NUCLEOTIDE SEQUENCE [LARGE SCALE GENOMIC DNA]</scope>
    <source>
        <strain evidence="3 4">CGMCC 1.7271</strain>
    </source>
</reference>
<feature type="signal peptide" evidence="1">
    <location>
        <begin position="1"/>
        <end position="18"/>
    </location>
</feature>